<keyword evidence="1" id="KW-1133">Transmembrane helix</keyword>
<feature type="domain" description="CCC" evidence="3">
    <location>
        <begin position="37"/>
        <end position="136"/>
    </location>
</feature>
<evidence type="ECO:0000256" key="2">
    <source>
        <dbReference type="SAM" id="SignalP"/>
    </source>
</evidence>
<reference evidence="4 5" key="1">
    <citation type="journal article" date="2023" name="Insect Mol. Biol.">
        <title>Genome sequencing provides insights into the evolution of gene families encoding plant cell wall-degrading enzymes in longhorned beetles.</title>
        <authorList>
            <person name="Shin N.R."/>
            <person name="Okamura Y."/>
            <person name="Kirsch R."/>
            <person name="Pauchet Y."/>
        </authorList>
    </citation>
    <scope>NUCLEOTIDE SEQUENCE [LARGE SCALE GENOMIC DNA]</scope>
    <source>
        <strain evidence="4">EAD_L_NR</strain>
    </source>
</reference>
<dbReference type="EMBL" id="JANEYG010000001">
    <property type="protein sequence ID" value="KAJ8925325.1"/>
    <property type="molecule type" value="Genomic_DNA"/>
</dbReference>
<dbReference type="InterPro" id="IPR058250">
    <property type="entry name" value="CCC"/>
</dbReference>
<dbReference type="Proteomes" id="UP001159042">
    <property type="component" value="Unassembled WGS sequence"/>
</dbReference>
<feature type="signal peptide" evidence="2">
    <location>
        <begin position="1"/>
        <end position="21"/>
    </location>
</feature>
<evidence type="ECO:0000259" key="3">
    <source>
        <dbReference type="Pfam" id="PF26644"/>
    </source>
</evidence>
<keyword evidence="2" id="KW-0732">Signal</keyword>
<sequence>MFATFFGNAVAFLLLLRNGYTTPVVEYNKGLRYEEYIVEHEISTVNARNSALTIDVQSIVAPSGCKECTSEEKRYCLGSDFINDHCCCDRRYHEVLPFIPHTCYSGNQLCEPVMECDKYRRLRTCCCDILVLKKWKARFQNSSCKTVGGTAYMIIMIVSSHIVYIFVNYFIT</sequence>
<evidence type="ECO:0000313" key="4">
    <source>
        <dbReference type="EMBL" id="KAJ8925325.1"/>
    </source>
</evidence>
<evidence type="ECO:0000256" key="1">
    <source>
        <dbReference type="SAM" id="Phobius"/>
    </source>
</evidence>
<name>A0AAV8WGX6_9CUCU</name>
<organism evidence="4 5">
    <name type="scientific">Exocentrus adspersus</name>
    <dbReference type="NCBI Taxonomy" id="1586481"/>
    <lineage>
        <taxon>Eukaryota</taxon>
        <taxon>Metazoa</taxon>
        <taxon>Ecdysozoa</taxon>
        <taxon>Arthropoda</taxon>
        <taxon>Hexapoda</taxon>
        <taxon>Insecta</taxon>
        <taxon>Pterygota</taxon>
        <taxon>Neoptera</taxon>
        <taxon>Endopterygota</taxon>
        <taxon>Coleoptera</taxon>
        <taxon>Polyphaga</taxon>
        <taxon>Cucujiformia</taxon>
        <taxon>Chrysomeloidea</taxon>
        <taxon>Cerambycidae</taxon>
        <taxon>Lamiinae</taxon>
        <taxon>Acanthocinini</taxon>
        <taxon>Exocentrus</taxon>
    </lineage>
</organism>
<evidence type="ECO:0000313" key="5">
    <source>
        <dbReference type="Proteomes" id="UP001159042"/>
    </source>
</evidence>
<proteinExistence type="predicted"/>
<dbReference type="AlphaFoldDB" id="A0AAV8WGX6"/>
<comment type="caution">
    <text evidence="4">The sequence shown here is derived from an EMBL/GenBank/DDBJ whole genome shotgun (WGS) entry which is preliminary data.</text>
</comment>
<keyword evidence="5" id="KW-1185">Reference proteome</keyword>
<gene>
    <name evidence="4" type="ORF">NQ315_009155</name>
</gene>
<accession>A0AAV8WGX6</accession>
<keyword evidence="1" id="KW-0472">Membrane</keyword>
<protein>
    <recommendedName>
        <fullName evidence="3">CCC domain-containing protein</fullName>
    </recommendedName>
</protein>
<keyword evidence="1" id="KW-0812">Transmembrane</keyword>
<feature type="transmembrane region" description="Helical" evidence="1">
    <location>
        <begin position="151"/>
        <end position="171"/>
    </location>
</feature>
<dbReference type="Pfam" id="PF26644">
    <property type="entry name" value="CCC"/>
    <property type="match status" value="1"/>
</dbReference>
<feature type="chain" id="PRO_5043507860" description="CCC domain-containing protein" evidence="2">
    <location>
        <begin position="22"/>
        <end position="172"/>
    </location>
</feature>